<gene>
    <name evidence="4" type="ORF">ACHAW5_004530</name>
</gene>
<evidence type="ECO:0000256" key="2">
    <source>
        <dbReference type="SAM" id="SignalP"/>
    </source>
</evidence>
<dbReference type="InterPro" id="IPR059064">
    <property type="entry name" value="TYRAAT2_C"/>
</dbReference>
<evidence type="ECO:0000313" key="5">
    <source>
        <dbReference type="Proteomes" id="UP001530315"/>
    </source>
</evidence>
<name>A0ABD3P3F4_9STRA</name>
<dbReference type="AlphaFoldDB" id="A0ABD3P3F4"/>
<dbReference type="Pfam" id="PF02153">
    <property type="entry name" value="PDH_N"/>
    <property type="match status" value="1"/>
</dbReference>
<evidence type="ECO:0000313" key="4">
    <source>
        <dbReference type="EMBL" id="KAL3782011.1"/>
    </source>
</evidence>
<dbReference type="PROSITE" id="PS51176">
    <property type="entry name" value="PDH_ADH"/>
    <property type="match status" value="1"/>
</dbReference>
<comment type="caution">
    <text evidence="4">The sequence shown here is derived from an EMBL/GenBank/DDBJ whole genome shotgun (WGS) entry which is preliminary data.</text>
</comment>
<feature type="signal peptide" evidence="2">
    <location>
        <begin position="1"/>
        <end position="21"/>
    </location>
</feature>
<keyword evidence="2" id="KW-0732">Signal</keyword>
<proteinExistence type="predicted"/>
<evidence type="ECO:0000256" key="1">
    <source>
        <dbReference type="ARBA" id="ARBA00023002"/>
    </source>
</evidence>
<dbReference type="EMBL" id="JALLAZ020001038">
    <property type="protein sequence ID" value="KAL3782011.1"/>
    <property type="molecule type" value="Genomic_DNA"/>
</dbReference>
<dbReference type="InterPro" id="IPR003099">
    <property type="entry name" value="Prephen_DH"/>
</dbReference>
<evidence type="ECO:0000259" key="3">
    <source>
        <dbReference type="PROSITE" id="PS51176"/>
    </source>
</evidence>
<keyword evidence="5" id="KW-1185">Reference proteome</keyword>
<reference evidence="4 5" key="1">
    <citation type="submission" date="2024-10" db="EMBL/GenBank/DDBJ databases">
        <title>Updated reference genomes for cyclostephanoid diatoms.</title>
        <authorList>
            <person name="Roberts W.R."/>
            <person name="Alverson A.J."/>
        </authorList>
    </citation>
    <scope>NUCLEOTIDE SEQUENCE [LARGE SCALE GENOMIC DNA]</scope>
    <source>
        <strain evidence="4 5">AJA276-08</strain>
    </source>
</reference>
<dbReference type="InterPro" id="IPR045011">
    <property type="entry name" value="TYRAAT1/2"/>
</dbReference>
<keyword evidence="1" id="KW-0560">Oxidoreductase</keyword>
<feature type="domain" description="Prephenate/arogenate dehydrogenase" evidence="3">
    <location>
        <begin position="100"/>
        <end position="416"/>
    </location>
</feature>
<feature type="chain" id="PRO_5044869523" description="Prephenate/arogenate dehydrogenase domain-containing protein" evidence="2">
    <location>
        <begin position="22"/>
        <end position="416"/>
    </location>
</feature>
<organism evidence="4 5">
    <name type="scientific">Stephanodiscus triporus</name>
    <dbReference type="NCBI Taxonomy" id="2934178"/>
    <lineage>
        <taxon>Eukaryota</taxon>
        <taxon>Sar</taxon>
        <taxon>Stramenopiles</taxon>
        <taxon>Ochrophyta</taxon>
        <taxon>Bacillariophyta</taxon>
        <taxon>Coscinodiscophyceae</taxon>
        <taxon>Thalassiosirophycidae</taxon>
        <taxon>Stephanodiscales</taxon>
        <taxon>Stephanodiscaceae</taxon>
        <taxon>Stephanodiscus</taxon>
    </lineage>
</organism>
<dbReference type="SUPFAM" id="SSF51735">
    <property type="entry name" value="NAD(P)-binding Rossmann-fold domains"/>
    <property type="match status" value="1"/>
</dbReference>
<dbReference type="PANTHER" id="PTHR43207">
    <property type="entry name" value="AROGENATE DEHYDROGENASE-RELATED"/>
    <property type="match status" value="1"/>
</dbReference>
<sequence>MTTRPIFYLLFCILIVEQCYALVSFASRCHSLTGAGRVGALRVHEYRTSRFAAQSAGDDGLSEIPTAGKLEELKQQEAKLASMLASVRRQKLAVLRARPLSIGIVGFGRFGQFIAKSFAKHGRVIASSRGDYTHISDEIGVKFIPLSDLESLVVEEDLDVIVLAVSIVSFESTVKALVPHLQKRMEIKGNDSCPLIVDVASVKEHPRNILLENLPEECDICCTHPMFGPDSAQNGWNGLTFVYEKTRINKVVLVDGSEGSTNGIQNGGIEAHLDGKVDSVLYDCDESVENVDRVERFLSIWEEEGCRMTPMSCRDHDTYAANSQFITHLVGRVLGAQGLSSTPIDTKGFESVLKLIKNTNADSFDLFYGLYKYNRNSGYTIGSLRGALDDVVGELLQRDGVVGVFNNGNRRNTNPQ</sequence>
<accession>A0ABD3P3F4</accession>
<dbReference type="PANTHER" id="PTHR43207:SF4">
    <property type="entry name" value="AROGENATE DEHYDROGENASE 2, CHLOROPLASTIC"/>
    <property type="match status" value="1"/>
</dbReference>
<dbReference type="GO" id="GO:0016491">
    <property type="term" value="F:oxidoreductase activity"/>
    <property type="evidence" value="ECO:0007669"/>
    <property type="project" value="UniProtKB-KW"/>
</dbReference>
<protein>
    <recommendedName>
        <fullName evidence="3">Prephenate/arogenate dehydrogenase domain-containing protein</fullName>
    </recommendedName>
</protein>
<dbReference type="Gene3D" id="3.40.50.720">
    <property type="entry name" value="NAD(P)-binding Rossmann-like Domain"/>
    <property type="match status" value="1"/>
</dbReference>
<dbReference type="InterPro" id="IPR046826">
    <property type="entry name" value="PDH_N"/>
</dbReference>
<dbReference type="InterPro" id="IPR036291">
    <property type="entry name" value="NAD(P)-bd_dom_sf"/>
</dbReference>
<dbReference type="Proteomes" id="UP001530315">
    <property type="component" value="Unassembled WGS sequence"/>
</dbReference>
<dbReference type="Pfam" id="PF26213">
    <property type="entry name" value="TYRAAT1_C"/>
    <property type="match status" value="1"/>
</dbReference>